<dbReference type="RefSeq" id="WP_129131481.1">
    <property type="nucleotide sequence ID" value="NZ_SDHW01000004.1"/>
</dbReference>
<dbReference type="Proteomes" id="UP000290204">
    <property type="component" value="Unassembled WGS sequence"/>
</dbReference>
<dbReference type="AlphaFoldDB" id="A0A4Q1CGV0"/>
<dbReference type="OrthoDB" id="9941390at2"/>
<gene>
    <name evidence="1" type="ORF">ESA94_13635</name>
</gene>
<keyword evidence="2" id="KW-1185">Reference proteome</keyword>
<evidence type="ECO:0000313" key="2">
    <source>
        <dbReference type="Proteomes" id="UP000290204"/>
    </source>
</evidence>
<proteinExistence type="predicted"/>
<comment type="caution">
    <text evidence="1">The sequence shown here is derived from an EMBL/GenBank/DDBJ whole genome shotgun (WGS) entry which is preliminary data.</text>
</comment>
<sequence>MARGSIQMLGGNRDLTVLTDQIIGFGGANSPILQVPIKIDFGGVLTINKRGLSRLEVLSIKGELKSIEGEIHCSESYTILTRNITLETSFHDSINFSLTSEVVNKIEKYRNGKVAFWLNVHIQTGQYQEISFQDGNTGSFMTGTETSLGQLKFEVEQSKWVNSILPQLGHNSYKLIELPLANDIIPKEYQNSLTELEAARKYFMNGDYDKTVAHCRSAIDPFKQIKSKELREFIESKSELDWVSAVIDATGDWLDKILKATSGFTSKTHHIPSTGHFGRADAEILIMMTTAIVAYVGKIQGKK</sequence>
<organism evidence="1 2">
    <name type="scientific">Lacibacter luteus</name>
    <dbReference type="NCBI Taxonomy" id="2508719"/>
    <lineage>
        <taxon>Bacteria</taxon>
        <taxon>Pseudomonadati</taxon>
        <taxon>Bacteroidota</taxon>
        <taxon>Chitinophagia</taxon>
        <taxon>Chitinophagales</taxon>
        <taxon>Chitinophagaceae</taxon>
        <taxon>Lacibacter</taxon>
    </lineage>
</organism>
<protein>
    <submittedName>
        <fullName evidence="1">Uncharacterized protein</fullName>
    </submittedName>
</protein>
<dbReference type="EMBL" id="SDHW01000004">
    <property type="protein sequence ID" value="RXK59177.1"/>
    <property type="molecule type" value="Genomic_DNA"/>
</dbReference>
<name>A0A4Q1CGV0_9BACT</name>
<evidence type="ECO:0000313" key="1">
    <source>
        <dbReference type="EMBL" id="RXK59177.1"/>
    </source>
</evidence>
<reference evidence="1 2" key="1">
    <citation type="submission" date="2019-01" db="EMBL/GenBank/DDBJ databases">
        <title>Lacibacter sp. strain TTM-7.</title>
        <authorList>
            <person name="Chen W.-M."/>
        </authorList>
    </citation>
    <scope>NUCLEOTIDE SEQUENCE [LARGE SCALE GENOMIC DNA]</scope>
    <source>
        <strain evidence="1 2">TTM-7</strain>
    </source>
</reference>
<accession>A0A4Q1CGV0</accession>